<gene>
    <name evidence="1" type="ORF">V6575_15970</name>
</gene>
<evidence type="ECO:0000313" key="1">
    <source>
        <dbReference type="EMBL" id="MEJ8475590.1"/>
    </source>
</evidence>
<dbReference type="EMBL" id="JBAKIA010000012">
    <property type="protein sequence ID" value="MEJ8475590.1"/>
    <property type="molecule type" value="Genomic_DNA"/>
</dbReference>
<sequence>MSDSSLDHSAETLELEFMRGHIAATMALIHGLIDQGAVDRDRLDTFFAGFVSQLPHTRATLGLRMVIDQWRDKLRSGEEESVLRQRMFEVISGGKTLD</sequence>
<dbReference type="Proteomes" id="UP001385499">
    <property type="component" value="Unassembled WGS sequence"/>
</dbReference>
<name>A0ABU8TPW6_9HYPH</name>
<accession>A0ABU8TPW6</accession>
<comment type="caution">
    <text evidence="1">The sequence shown here is derived from an EMBL/GenBank/DDBJ whole genome shotgun (WGS) entry which is preliminary data.</text>
</comment>
<protein>
    <submittedName>
        <fullName evidence="1">Uncharacterized protein</fullName>
    </submittedName>
</protein>
<keyword evidence="2" id="KW-1185">Reference proteome</keyword>
<reference evidence="1 2" key="1">
    <citation type="submission" date="2024-02" db="EMBL/GenBank/DDBJ databases">
        <title>Roseibium algae sp. nov., isolated from marine alga (Grateloupia sp.), showing potential in myo-inositol conversion.</title>
        <authorList>
            <person name="Wang Y."/>
        </authorList>
    </citation>
    <scope>NUCLEOTIDE SEQUENCE [LARGE SCALE GENOMIC DNA]</scope>
    <source>
        <strain evidence="1 2">H3510</strain>
    </source>
</reference>
<evidence type="ECO:0000313" key="2">
    <source>
        <dbReference type="Proteomes" id="UP001385499"/>
    </source>
</evidence>
<proteinExistence type="predicted"/>
<organism evidence="1 2">
    <name type="scientific">Roseibium algae</name>
    <dbReference type="NCBI Taxonomy" id="3123038"/>
    <lineage>
        <taxon>Bacteria</taxon>
        <taxon>Pseudomonadati</taxon>
        <taxon>Pseudomonadota</taxon>
        <taxon>Alphaproteobacteria</taxon>
        <taxon>Hyphomicrobiales</taxon>
        <taxon>Stappiaceae</taxon>
        <taxon>Roseibium</taxon>
    </lineage>
</organism>